<proteinExistence type="inferred from homology"/>
<comment type="similarity">
    <text evidence="1">Belongs to the ClpA/ClpB family.</text>
</comment>
<keyword evidence="3" id="KW-0805">Transcription regulation</keyword>
<evidence type="ECO:0000256" key="5">
    <source>
        <dbReference type="PROSITE-ProRule" id="PRU01251"/>
    </source>
</evidence>
<reference evidence="8" key="1">
    <citation type="submission" date="2020-02" db="EMBL/GenBank/DDBJ databases">
        <authorList>
            <person name="Scholz U."/>
            <person name="Mascher M."/>
            <person name="Fiebig A."/>
        </authorList>
    </citation>
    <scope>NUCLEOTIDE SEQUENCE</scope>
</reference>
<keyword evidence="2 5" id="KW-0677">Repeat</keyword>
<organism evidence="8 9">
    <name type="scientific">Spirodela intermedia</name>
    <name type="common">Intermediate duckweed</name>
    <dbReference type="NCBI Taxonomy" id="51605"/>
    <lineage>
        <taxon>Eukaryota</taxon>
        <taxon>Viridiplantae</taxon>
        <taxon>Streptophyta</taxon>
        <taxon>Embryophyta</taxon>
        <taxon>Tracheophyta</taxon>
        <taxon>Spermatophyta</taxon>
        <taxon>Magnoliopsida</taxon>
        <taxon>Liliopsida</taxon>
        <taxon>Araceae</taxon>
        <taxon>Lemnoideae</taxon>
        <taxon>Spirodela</taxon>
    </lineage>
</organism>
<dbReference type="Pfam" id="PF23569">
    <property type="entry name" value="NBD_SMAX1"/>
    <property type="match status" value="1"/>
</dbReference>
<feature type="compositionally biased region" description="Polar residues" evidence="6">
    <location>
        <begin position="527"/>
        <end position="565"/>
    </location>
</feature>
<dbReference type="Proteomes" id="UP000663760">
    <property type="component" value="Chromosome 3"/>
</dbReference>
<dbReference type="Pfam" id="PF07724">
    <property type="entry name" value="AAA_2"/>
    <property type="match status" value="1"/>
</dbReference>
<dbReference type="AlphaFoldDB" id="A0A7I8K5J9"/>
<dbReference type="InterPro" id="IPR051650">
    <property type="entry name" value="SL_signaling_regulator"/>
</dbReference>
<keyword evidence="9" id="KW-1185">Reference proteome</keyword>
<dbReference type="InterPro" id="IPR004176">
    <property type="entry name" value="Clp_R_N"/>
</dbReference>
<dbReference type="InterPro" id="IPR003959">
    <property type="entry name" value="ATPase_AAA_core"/>
</dbReference>
<dbReference type="GO" id="GO:0016887">
    <property type="term" value="F:ATP hydrolysis activity"/>
    <property type="evidence" value="ECO:0007669"/>
    <property type="project" value="InterPro"/>
</dbReference>
<feature type="region of interest" description="Disordered" evidence="6">
    <location>
        <begin position="91"/>
        <end position="112"/>
    </location>
</feature>
<dbReference type="InterPro" id="IPR058680">
    <property type="entry name" value="NBD_SMAX1-like"/>
</dbReference>
<dbReference type="InterPro" id="IPR036628">
    <property type="entry name" value="Clp_N_dom_sf"/>
</dbReference>
<dbReference type="CDD" id="cd19499">
    <property type="entry name" value="RecA-like_ClpB_Hsp104-like"/>
    <property type="match status" value="1"/>
</dbReference>
<dbReference type="InterPro" id="IPR027417">
    <property type="entry name" value="P-loop_NTPase"/>
</dbReference>
<dbReference type="PANTHER" id="PTHR43572">
    <property type="entry name" value="CHAPERONE PROTEIN CLPD, CHLOROPLASTIC"/>
    <property type="match status" value="1"/>
</dbReference>
<feature type="region of interest" description="Disordered" evidence="6">
    <location>
        <begin position="497"/>
        <end position="611"/>
    </location>
</feature>
<dbReference type="SUPFAM" id="SSF52540">
    <property type="entry name" value="P-loop containing nucleoside triphosphate hydrolases"/>
    <property type="match status" value="1"/>
</dbReference>
<feature type="compositionally biased region" description="Basic and acidic residues" evidence="6">
    <location>
        <begin position="516"/>
        <end position="526"/>
    </location>
</feature>
<feature type="compositionally biased region" description="Basic and acidic residues" evidence="6">
    <location>
        <begin position="577"/>
        <end position="586"/>
    </location>
</feature>
<feature type="compositionally biased region" description="Polar residues" evidence="6">
    <location>
        <begin position="500"/>
        <end position="512"/>
    </location>
</feature>
<dbReference type="GO" id="GO:0005524">
    <property type="term" value="F:ATP binding"/>
    <property type="evidence" value="ECO:0007669"/>
    <property type="project" value="InterPro"/>
</dbReference>
<evidence type="ECO:0000313" key="8">
    <source>
        <dbReference type="EMBL" id="CAA7392844.1"/>
    </source>
</evidence>
<keyword evidence="4" id="KW-0804">Transcription</keyword>
<dbReference type="OrthoDB" id="1723324at2759"/>
<dbReference type="Gene3D" id="3.40.50.300">
    <property type="entry name" value="P-loop containing nucleotide triphosphate hydrolases"/>
    <property type="match status" value="1"/>
</dbReference>
<protein>
    <recommendedName>
        <fullName evidence="7">Clp R domain-containing protein</fullName>
    </recommendedName>
</protein>
<evidence type="ECO:0000256" key="2">
    <source>
        <dbReference type="ARBA" id="ARBA00022737"/>
    </source>
</evidence>
<evidence type="ECO:0000256" key="6">
    <source>
        <dbReference type="SAM" id="MobiDB-lite"/>
    </source>
</evidence>
<sequence length="1004" mass="108485">MPTTVSAARQCLAGEAVAALDEATAIARRGGHGQTTSLHVISALLSLPSSPSSLLRDALSRARSAAYCSRVQFKHLEICFSMALDRLPSAASSNNNGGGGGNNSHRAPEEPPISNSLMAAIKRSQASQRRHPDTFHLYQQQQQNSSSSVKVELQQLVLSILDDPVVSRVFGEAGFRSYDIKFAILRPPPSVLQFPRGGRSPPLFLCNFSLGADDFDLSSRSFAFPFSSHPLNCDGAEENCRRIGEVLARKSGRNPLLVGVGASDAAHAFEKSISSKTWSSFPPELRGLEFSSIEKDAMEFVGSSLDHPSLDSRFSDLRLWLAADEHRSSPGIIVSFGDLKGLVDMVREKKDDDHLSRLSYLVTELTRLLDGHPGRLWLMGSAATYEIYMKFLSLHPPVDKDWDLQLLPITTLETSPPGQSPRPNSLMGSSVPFGGFFPTPLVSSAPLSGPQQFQTAPTNGVLSMEKAKDDGTVFTDKVEDQREKVGHQDLFWVRSESVSRENSLQEPYNKESSSNEDDRDKVDLQRKSSGNQKPSISMVSETHSSLCESDPSQKSTLRSHSSGVSTDLMLGTLHTSTKREVPRTLPDHQGCGGPGSNNRKTQSPKGSPPFETEDVKAIYKSMVEKVPWQGEAVWAVSRAVVRCRAGDGRRHQRGDIWLGLLGPDRVGKRKLASALAASLFGSRQKMISVDLSSGDGSIQSSTAICGSQFVNGFEMTQRGKTIVDYIAGEIRRSPWVVVFLENVDKADLLVQSSLLQAIRTGRLSDSHGREVAVGNAVFIAAAGSPANPPAEFSEEGILAAPPRRLKILVGSTVGALGAPSTAFLSKRRRGDDSAGSSKRARRPSRELLDLNLPVEEESAAAANDSECCGRGSAEEADEAWMEEFLDEVDESVAFKPFDFDSVAGDVLREIDRSFRAAAGGAASLCALEIDPAAMEQILAAAWVSETRGALTDWVRRVLAGTLVCAVEARRFPPATTLRLTAGDEAAVEDGHVPGILLPARIPFN</sequence>
<dbReference type="PANTHER" id="PTHR43572:SF38">
    <property type="entry name" value="PROTEIN SMAX1-LIKE 6"/>
    <property type="match status" value="1"/>
</dbReference>
<evidence type="ECO:0000256" key="1">
    <source>
        <dbReference type="ARBA" id="ARBA00008675"/>
    </source>
</evidence>
<accession>A0A7I8K5J9</accession>
<evidence type="ECO:0000256" key="3">
    <source>
        <dbReference type="ARBA" id="ARBA00023015"/>
    </source>
</evidence>
<dbReference type="Gene3D" id="1.10.1780.10">
    <property type="entry name" value="Clp, N-terminal domain"/>
    <property type="match status" value="1"/>
</dbReference>
<evidence type="ECO:0000256" key="4">
    <source>
        <dbReference type="ARBA" id="ARBA00023163"/>
    </source>
</evidence>
<evidence type="ECO:0000313" key="9">
    <source>
        <dbReference type="Proteomes" id="UP000663760"/>
    </source>
</evidence>
<dbReference type="Pfam" id="PF26587">
    <property type="entry name" value="AAA_lid_SMAX1"/>
    <property type="match status" value="1"/>
</dbReference>
<evidence type="ECO:0000259" key="7">
    <source>
        <dbReference type="PROSITE" id="PS51903"/>
    </source>
</evidence>
<dbReference type="PROSITE" id="PS51903">
    <property type="entry name" value="CLP_R"/>
    <property type="match status" value="1"/>
</dbReference>
<feature type="domain" description="Clp R" evidence="7">
    <location>
        <begin position="8"/>
        <end position="190"/>
    </location>
</feature>
<feature type="compositionally biased region" description="Polar residues" evidence="6">
    <location>
        <begin position="596"/>
        <end position="605"/>
    </location>
</feature>
<dbReference type="InterPro" id="IPR058954">
    <property type="entry name" value="AAA_lid_SMAX1"/>
</dbReference>
<feature type="region of interest" description="Disordered" evidence="6">
    <location>
        <begin position="825"/>
        <end position="846"/>
    </location>
</feature>
<name>A0A7I8K5J9_SPIIN</name>
<dbReference type="EMBL" id="LR746266">
    <property type="protein sequence ID" value="CAA7392844.1"/>
    <property type="molecule type" value="Genomic_DNA"/>
</dbReference>
<gene>
    <name evidence="8" type="ORF">SI8410_03003686</name>
</gene>